<name>A0A1H3G1W1_9RHOB</name>
<gene>
    <name evidence="1" type="ORF">SAMN05444336_1162</name>
</gene>
<evidence type="ECO:0000313" key="2">
    <source>
        <dbReference type="Proteomes" id="UP000199118"/>
    </source>
</evidence>
<keyword evidence="2" id="KW-1185">Reference proteome</keyword>
<dbReference type="EMBL" id="FNMZ01000016">
    <property type="protein sequence ID" value="SDX97017.1"/>
    <property type="molecule type" value="Genomic_DNA"/>
</dbReference>
<reference evidence="1 2" key="1">
    <citation type="submission" date="2016-10" db="EMBL/GenBank/DDBJ databases">
        <authorList>
            <person name="de Groot N.N."/>
        </authorList>
    </citation>
    <scope>NUCLEOTIDE SEQUENCE [LARGE SCALE GENOMIC DNA]</scope>
    <source>
        <strain evidence="1 2">DSM 17890</strain>
    </source>
</reference>
<sequence length="220" mass="23773">MRMPAESIETFVAKTLTERLGDADRLAADLLQAGAKPSTIAAALDRAKAIAASAADRIGPLLDLIHRIDPGDAIITITISAKTLIRPMASDAQIEPIRIEAPLRIRQAGCAKPIVIGLDRRERKPDADLIAMVADARRWAKELLSGAAASVGEIERREGARKGTVSRILPLAFLAPDLAEAILNGRQPETLTAGSLRRLPEIPLDWTEQHQVLGFDHRPN</sequence>
<dbReference type="AlphaFoldDB" id="A0A1H3G1W1"/>
<proteinExistence type="predicted"/>
<dbReference type="STRING" id="356660.SAMN05444336_1162"/>
<dbReference type="RefSeq" id="WP_092685590.1">
    <property type="nucleotide sequence ID" value="NZ_FNMZ01000016.1"/>
</dbReference>
<protein>
    <submittedName>
        <fullName evidence="1">Uncharacterized protein</fullName>
    </submittedName>
</protein>
<organism evidence="1 2">
    <name type="scientific">Albimonas donghaensis</name>
    <dbReference type="NCBI Taxonomy" id="356660"/>
    <lineage>
        <taxon>Bacteria</taxon>
        <taxon>Pseudomonadati</taxon>
        <taxon>Pseudomonadota</taxon>
        <taxon>Alphaproteobacteria</taxon>
        <taxon>Rhodobacterales</taxon>
        <taxon>Paracoccaceae</taxon>
        <taxon>Albimonas</taxon>
    </lineage>
</organism>
<evidence type="ECO:0000313" key="1">
    <source>
        <dbReference type="EMBL" id="SDX97017.1"/>
    </source>
</evidence>
<dbReference type="Proteomes" id="UP000199118">
    <property type="component" value="Unassembled WGS sequence"/>
</dbReference>
<accession>A0A1H3G1W1</accession>
<dbReference type="OrthoDB" id="1550462at2"/>